<sequence length="44" mass="5187">MNKLRHQILIGILAFLDQKKLKNKIYLYLKNSSVQHCNTKLCTL</sequence>
<reference evidence="1 2" key="1">
    <citation type="submission" date="2017-01" db="EMBL/GenBank/DDBJ databases">
        <authorList>
            <person name="Varghese N."/>
            <person name="Submissions S."/>
        </authorList>
    </citation>
    <scope>NUCLEOTIDE SEQUENCE [LARGE SCALE GENOMIC DNA]</scope>
    <source>
        <strain evidence="1 2">DSM 2061</strain>
    </source>
</reference>
<dbReference type="EMBL" id="FTOB01000010">
    <property type="protein sequence ID" value="SIT09754.1"/>
    <property type="molecule type" value="Genomic_DNA"/>
</dbReference>
<name>A0ABY1L5P6_9FLAO</name>
<proteinExistence type="predicted"/>
<accession>A0ABY1L5P6</accession>
<evidence type="ECO:0000313" key="1">
    <source>
        <dbReference type="EMBL" id="SIT09754.1"/>
    </source>
</evidence>
<dbReference type="Proteomes" id="UP000185728">
    <property type="component" value="Unassembled WGS sequence"/>
</dbReference>
<comment type="caution">
    <text evidence="1">The sequence shown here is derived from an EMBL/GenBank/DDBJ whole genome shotgun (WGS) entry which is preliminary data.</text>
</comment>
<evidence type="ECO:0000313" key="2">
    <source>
        <dbReference type="Proteomes" id="UP000185728"/>
    </source>
</evidence>
<keyword evidence="2" id="KW-1185">Reference proteome</keyword>
<gene>
    <name evidence="1" type="ORF">SAMN05421766_1104</name>
</gene>
<protein>
    <submittedName>
        <fullName evidence="1">Uncharacterized protein</fullName>
    </submittedName>
</protein>
<organism evidence="1 2">
    <name type="scientific">Zobellia uliginosa</name>
    <dbReference type="NCBI Taxonomy" id="143224"/>
    <lineage>
        <taxon>Bacteria</taxon>
        <taxon>Pseudomonadati</taxon>
        <taxon>Bacteroidota</taxon>
        <taxon>Flavobacteriia</taxon>
        <taxon>Flavobacteriales</taxon>
        <taxon>Flavobacteriaceae</taxon>
        <taxon>Zobellia</taxon>
    </lineage>
</organism>